<comment type="function">
    <text evidence="2">Purine nucleoside enzyme that catalyzes the phosphorolysis of adenosine and inosine nucleosides, yielding D-ribose 1-phosphate and the respective free bases, adenine and hypoxanthine. Also catalyzes the phosphorolysis of S-methyl-5'-thioadenosine into adenine and S-methyl-5-thio-alpha-D-ribose 1-phosphate. Also has adenosine deaminase activity.</text>
</comment>
<evidence type="ECO:0000256" key="12">
    <source>
        <dbReference type="RuleBase" id="RU361274"/>
    </source>
</evidence>
<accession>A0A853C3Z6</accession>
<evidence type="ECO:0000256" key="5">
    <source>
        <dbReference type="ARBA" id="ARBA00022723"/>
    </source>
</evidence>
<dbReference type="InterPro" id="IPR003730">
    <property type="entry name" value="Cu_polyphenol_OxRdtase"/>
</dbReference>
<evidence type="ECO:0000256" key="6">
    <source>
        <dbReference type="ARBA" id="ARBA00022801"/>
    </source>
</evidence>
<evidence type="ECO:0000256" key="2">
    <source>
        <dbReference type="ARBA" id="ARBA00003215"/>
    </source>
</evidence>
<keyword evidence="4" id="KW-0808">Transferase</keyword>
<keyword evidence="14" id="KW-1185">Reference proteome</keyword>
<comment type="catalytic activity">
    <reaction evidence="9">
        <text>adenosine + H2O + H(+) = inosine + NH4(+)</text>
        <dbReference type="Rhea" id="RHEA:24408"/>
        <dbReference type="ChEBI" id="CHEBI:15377"/>
        <dbReference type="ChEBI" id="CHEBI:15378"/>
        <dbReference type="ChEBI" id="CHEBI:16335"/>
        <dbReference type="ChEBI" id="CHEBI:17596"/>
        <dbReference type="ChEBI" id="CHEBI:28938"/>
        <dbReference type="EC" id="3.5.4.4"/>
    </reaction>
    <physiologicalReaction direction="left-to-right" evidence="9">
        <dbReference type="Rhea" id="RHEA:24409"/>
    </physiologicalReaction>
</comment>
<dbReference type="InterPro" id="IPR011324">
    <property type="entry name" value="Cytotoxic_necrot_fac-like_cat"/>
</dbReference>
<evidence type="ECO:0000256" key="7">
    <source>
        <dbReference type="ARBA" id="ARBA00022833"/>
    </source>
</evidence>
<dbReference type="GO" id="GO:0017061">
    <property type="term" value="F:S-methyl-5-thioadenosine phosphorylase activity"/>
    <property type="evidence" value="ECO:0007669"/>
    <property type="project" value="UniProtKB-EC"/>
</dbReference>
<proteinExistence type="inferred from homology"/>
<dbReference type="PANTHER" id="PTHR30616:SF2">
    <property type="entry name" value="PURINE NUCLEOSIDE PHOSPHORYLASE LACC1"/>
    <property type="match status" value="1"/>
</dbReference>
<dbReference type="AlphaFoldDB" id="A0A853C3Z6"/>
<keyword evidence="7" id="KW-0862">Zinc</keyword>
<evidence type="ECO:0000256" key="1">
    <source>
        <dbReference type="ARBA" id="ARBA00000553"/>
    </source>
</evidence>
<dbReference type="InterPro" id="IPR038371">
    <property type="entry name" value="Cu_polyphenol_OxRdtase_sf"/>
</dbReference>
<evidence type="ECO:0000256" key="10">
    <source>
        <dbReference type="ARBA" id="ARBA00048968"/>
    </source>
</evidence>
<comment type="catalytic activity">
    <reaction evidence="11">
        <text>S-methyl-5'-thioadenosine + phosphate = 5-(methylsulfanyl)-alpha-D-ribose 1-phosphate + adenine</text>
        <dbReference type="Rhea" id="RHEA:11852"/>
        <dbReference type="ChEBI" id="CHEBI:16708"/>
        <dbReference type="ChEBI" id="CHEBI:17509"/>
        <dbReference type="ChEBI" id="CHEBI:43474"/>
        <dbReference type="ChEBI" id="CHEBI:58533"/>
        <dbReference type="EC" id="2.4.2.28"/>
    </reaction>
    <physiologicalReaction direction="left-to-right" evidence="11">
        <dbReference type="Rhea" id="RHEA:11853"/>
    </physiologicalReaction>
</comment>
<evidence type="ECO:0000256" key="3">
    <source>
        <dbReference type="ARBA" id="ARBA00007353"/>
    </source>
</evidence>
<evidence type="ECO:0000313" key="13">
    <source>
        <dbReference type="EMBL" id="NYJ01871.1"/>
    </source>
</evidence>
<keyword evidence="6" id="KW-0378">Hydrolase</keyword>
<evidence type="ECO:0000256" key="11">
    <source>
        <dbReference type="ARBA" id="ARBA00049893"/>
    </source>
</evidence>
<organism evidence="13 14">
    <name type="scientific">Nocardioides thalensis</name>
    <dbReference type="NCBI Taxonomy" id="1914755"/>
    <lineage>
        <taxon>Bacteria</taxon>
        <taxon>Bacillati</taxon>
        <taxon>Actinomycetota</taxon>
        <taxon>Actinomycetes</taxon>
        <taxon>Propionibacteriales</taxon>
        <taxon>Nocardioidaceae</taxon>
        <taxon>Nocardioides</taxon>
    </lineage>
</organism>
<keyword evidence="8" id="KW-0186">Copper</keyword>
<evidence type="ECO:0000256" key="9">
    <source>
        <dbReference type="ARBA" id="ARBA00047989"/>
    </source>
</evidence>
<keyword evidence="5" id="KW-0479">Metal-binding</keyword>
<dbReference type="NCBIfam" id="TIGR00726">
    <property type="entry name" value="peptidoglycan editing factor PgeF"/>
    <property type="match status" value="1"/>
</dbReference>
<comment type="catalytic activity">
    <reaction evidence="1">
        <text>inosine + phosphate = alpha-D-ribose 1-phosphate + hypoxanthine</text>
        <dbReference type="Rhea" id="RHEA:27646"/>
        <dbReference type="ChEBI" id="CHEBI:17368"/>
        <dbReference type="ChEBI" id="CHEBI:17596"/>
        <dbReference type="ChEBI" id="CHEBI:43474"/>
        <dbReference type="ChEBI" id="CHEBI:57720"/>
        <dbReference type="EC" id="2.4.2.1"/>
    </reaction>
    <physiologicalReaction direction="left-to-right" evidence="1">
        <dbReference type="Rhea" id="RHEA:27647"/>
    </physiologicalReaction>
</comment>
<gene>
    <name evidence="13" type="ORF">HNR19_002569</name>
</gene>
<evidence type="ECO:0000256" key="8">
    <source>
        <dbReference type="ARBA" id="ARBA00023008"/>
    </source>
</evidence>
<dbReference type="RefSeq" id="WP_179668305.1">
    <property type="nucleotide sequence ID" value="NZ_JACCFP010000001.1"/>
</dbReference>
<comment type="similarity">
    <text evidence="3 12">Belongs to the purine nucleoside phosphorylase YfiH/LACC1 family.</text>
</comment>
<comment type="caution">
    <text evidence="13">The sequence shown here is derived from an EMBL/GenBank/DDBJ whole genome shotgun (WGS) entry which is preliminary data.</text>
</comment>
<reference evidence="13 14" key="1">
    <citation type="submission" date="2020-07" db="EMBL/GenBank/DDBJ databases">
        <title>Sequencing the genomes of 1000 actinobacteria strains.</title>
        <authorList>
            <person name="Klenk H.-P."/>
        </authorList>
    </citation>
    <scope>NUCLEOTIDE SEQUENCE [LARGE SCALE GENOMIC DNA]</scope>
    <source>
        <strain evidence="13 14">DSM 103833</strain>
    </source>
</reference>
<dbReference type="PANTHER" id="PTHR30616">
    <property type="entry name" value="UNCHARACTERIZED PROTEIN YFIH"/>
    <property type="match status" value="1"/>
</dbReference>
<dbReference type="Pfam" id="PF02578">
    <property type="entry name" value="Cu-oxidase_4"/>
    <property type="match status" value="1"/>
</dbReference>
<dbReference type="Proteomes" id="UP000530424">
    <property type="component" value="Unassembled WGS sequence"/>
</dbReference>
<name>A0A853C3Z6_9ACTN</name>
<evidence type="ECO:0000313" key="14">
    <source>
        <dbReference type="Proteomes" id="UP000530424"/>
    </source>
</evidence>
<dbReference type="GO" id="GO:0005507">
    <property type="term" value="F:copper ion binding"/>
    <property type="evidence" value="ECO:0007669"/>
    <property type="project" value="TreeGrafter"/>
</dbReference>
<evidence type="ECO:0000256" key="4">
    <source>
        <dbReference type="ARBA" id="ARBA00022679"/>
    </source>
</evidence>
<comment type="catalytic activity">
    <reaction evidence="10">
        <text>adenosine + phosphate = alpha-D-ribose 1-phosphate + adenine</text>
        <dbReference type="Rhea" id="RHEA:27642"/>
        <dbReference type="ChEBI" id="CHEBI:16335"/>
        <dbReference type="ChEBI" id="CHEBI:16708"/>
        <dbReference type="ChEBI" id="CHEBI:43474"/>
        <dbReference type="ChEBI" id="CHEBI:57720"/>
        <dbReference type="EC" id="2.4.2.1"/>
    </reaction>
    <physiologicalReaction direction="left-to-right" evidence="10">
        <dbReference type="Rhea" id="RHEA:27643"/>
    </physiologicalReaction>
</comment>
<dbReference type="Gene3D" id="3.60.140.10">
    <property type="entry name" value="CNF1/YfiH-like putative cysteine hydrolases"/>
    <property type="match status" value="1"/>
</dbReference>
<dbReference type="CDD" id="cd16833">
    <property type="entry name" value="YfiH"/>
    <property type="match status" value="1"/>
</dbReference>
<dbReference type="EMBL" id="JACCFP010000001">
    <property type="protein sequence ID" value="NYJ01871.1"/>
    <property type="molecule type" value="Genomic_DNA"/>
</dbReference>
<protein>
    <recommendedName>
        <fullName evidence="12">Purine nucleoside phosphorylase</fullName>
    </recommendedName>
</protein>
<sequence length="241" mass="25145">MYSFRTTFGPVELAFTDRLGGVSAAPYDELNLSIAGTDDEKATAENHRLLIGDFAPDLGVDRIADLLQVHGADVVDARAGVRQEADGIVTTELDTVLVVRAADCVPVLLADAAAGVVGAAHAGRLGMAAGVVTRVVERMRELGAGDVRAWIGPYICGACYEVPAELQQEVAAAEPASRATTSWGTPALDIGAGVRAQLERAGVEAVDAARCTRESADLYSYRRDGVGAGRLAGIVRLRDVA</sequence>
<dbReference type="SUPFAM" id="SSF64438">
    <property type="entry name" value="CNF1/YfiH-like putative cysteine hydrolases"/>
    <property type="match status" value="1"/>
</dbReference>
<dbReference type="GO" id="GO:0016787">
    <property type="term" value="F:hydrolase activity"/>
    <property type="evidence" value="ECO:0007669"/>
    <property type="project" value="UniProtKB-KW"/>
</dbReference>